<evidence type="ECO:0000313" key="3">
    <source>
        <dbReference type="Proteomes" id="UP000028341"/>
    </source>
</evidence>
<organism evidence="2 3">
    <name type="scientific">Streptomyces toyocaensis</name>
    <dbReference type="NCBI Taxonomy" id="55952"/>
    <lineage>
        <taxon>Bacteria</taxon>
        <taxon>Bacillati</taxon>
        <taxon>Actinomycetota</taxon>
        <taxon>Actinomycetes</taxon>
        <taxon>Kitasatosporales</taxon>
        <taxon>Streptomycetaceae</taxon>
        <taxon>Streptomyces</taxon>
    </lineage>
</organism>
<feature type="region of interest" description="Disordered" evidence="1">
    <location>
        <begin position="1"/>
        <end position="38"/>
    </location>
</feature>
<protein>
    <recommendedName>
        <fullName evidence="4">Peptidoglycan-binding protein</fullName>
    </recommendedName>
</protein>
<feature type="region of interest" description="Disordered" evidence="1">
    <location>
        <begin position="174"/>
        <end position="259"/>
    </location>
</feature>
<dbReference type="RefSeq" id="WP_037937191.1">
    <property type="nucleotide sequence ID" value="NZ_JBFADL010000007.1"/>
</dbReference>
<dbReference type="STRING" id="55952.BU52_23105"/>
<evidence type="ECO:0000313" key="2">
    <source>
        <dbReference type="EMBL" id="KES04932.1"/>
    </source>
</evidence>
<comment type="caution">
    <text evidence="2">The sequence shown here is derived from an EMBL/GenBank/DDBJ whole genome shotgun (WGS) entry which is preliminary data.</text>
</comment>
<dbReference type="eggNOG" id="COG0845">
    <property type="taxonomic scope" value="Bacteria"/>
</dbReference>
<dbReference type="Proteomes" id="UP000028341">
    <property type="component" value="Unassembled WGS sequence"/>
</dbReference>
<dbReference type="OrthoDB" id="3268648at2"/>
<gene>
    <name evidence="2" type="ORF">BU52_23105</name>
</gene>
<name>A0A081XN09_STRTO</name>
<feature type="compositionally biased region" description="Basic and acidic residues" evidence="1">
    <location>
        <begin position="199"/>
        <end position="216"/>
    </location>
</feature>
<evidence type="ECO:0000256" key="1">
    <source>
        <dbReference type="SAM" id="MobiDB-lite"/>
    </source>
</evidence>
<dbReference type="AlphaFoldDB" id="A0A081XN09"/>
<dbReference type="EMBL" id="JFCB01000022">
    <property type="protein sequence ID" value="KES04932.1"/>
    <property type="molecule type" value="Genomic_DNA"/>
</dbReference>
<accession>A0A081XN09</accession>
<feature type="compositionally biased region" description="Low complexity" evidence="1">
    <location>
        <begin position="181"/>
        <end position="190"/>
    </location>
</feature>
<dbReference type="eggNOG" id="COG3409">
    <property type="taxonomic scope" value="Bacteria"/>
</dbReference>
<sequence>MTGGETEPIPVVETGPAVDVQPVEPARSGAHAAPRRRRRRIRTAAALTVLTLTGAGVTVAAPWKSGSDTATTEPEPRSRTTKVIRTDLTDTRILDGVLGYGTPRTVNGVGNGTVTWLAASGTKVSRGEPLYRVDDRPVTVLYGSVPMYRRLEVPNTVGRDVRVIADNLRALGYEIGPQPVPGQTVTGPVPSAGTAGPGGERDAAVGKSSSETEERSSTGPSGPPASRTGSPERGTGPGSHSGSGTSTEQRLATGPVKVRSEDGVLTQSLINAIKRWQTSLGVPATGVIEPGDVVVFRNAVRVEGADVQPGDPAEGGLLRVTSTTRAVTVDINAGEVGDVQRGDAVNVRLPGGESATAEVASISRSAKGASEPGLPGELRVTVTVTFKNPGKAGRFHSAPVQVEFGSATRAGVLAVPLTALLALREGGYGLQRADGTLVAVRTGLIAKGMVEVSGDGIAEGVRVVTAS</sequence>
<proteinExistence type="predicted"/>
<reference evidence="2 3" key="1">
    <citation type="submission" date="2014-02" db="EMBL/GenBank/DDBJ databases">
        <title>The genome announcement of Streptomyces toyocaensis NRRL15009.</title>
        <authorList>
            <person name="Hong H.-J."/>
            <person name="Kwun M.J."/>
        </authorList>
    </citation>
    <scope>NUCLEOTIDE SEQUENCE [LARGE SCALE GENOMIC DNA]</scope>
    <source>
        <strain evidence="2 3">NRRL 15009</strain>
    </source>
</reference>
<keyword evidence="3" id="KW-1185">Reference proteome</keyword>
<evidence type="ECO:0008006" key="4">
    <source>
        <dbReference type="Google" id="ProtNLM"/>
    </source>
</evidence>